<dbReference type="AlphaFoldDB" id="A0A7J2U131"/>
<protein>
    <submittedName>
        <fullName evidence="2">NAD(P)-dependent oxidoreductase</fullName>
    </submittedName>
</protein>
<dbReference type="EMBL" id="DSEU01000006">
    <property type="protein sequence ID" value="HEM66249.1"/>
    <property type="molecule type" value="Genomic_DNA"/>
</dbReference>
<reference evidence="2" key="1">
    <citation type="journal article" date="2020" name="mSystems">
        <title>Genome- and Community-Level Interaction Insights into Carbon Utilization and Element Cycling Functions of Hydrothermarchaeota in Hydrothermal Sediment.</title>
        <authorList>
            <person name="Zhou Z."/>
            <person name="Liu Y."/>
            <person name="Xu W."/>
            <person name="Pan J."/>
            <person name="Luo Z.H."/>
            <person name="Li M."/>
        </authorList>
    </citation>
    <scope>NUCLEOTIDE SEQUENCE [LARGE SCALE GENOMIC DNA]</scope>
    <source>
        <strain evidence="2">SpSt-125</strain>
    </source>
</reference>
<dbReference type="InterPro" id="IPR001509">
    <property type="entry name" value="Epimerase_deHydtase"/>
</dbReference>
<dbReference type="SUPFAM" id="SSF51735">
    <property type="entry name" value="NAD(P)-binding Rossmann-fold domains"/>
    <property type="match status" value="1"/>
</dbReference>
<comment type="caution">
    <text evidence="2">The sequence shown here is derived from an EMBL/GenBank/DDBJ whole genome shotgun (WGS) entry which is preliminary data.</text>
</comment>
<proteinExistence type="predicted"/>
<dbReference type="PANTHER" id="PTHR43245:SF23">
    <property type="entry name" value="NAD(P)-BINDING DOMAIN-CONTAINING PROTEIN"/>
    <property type="match status" value="1"/>
</dbReference>
<dbReference type="Gene3D" id="3.40.50.720">
    <property type="entry name" value="NAD(P)-binding Rossmann-like Domain"/>
    <property type="match status" value="1"/>
</dbReference>
<dbReference type="InterPro" id="IPR050177">
    <property type="entry name" value="Lipid_A_modif_metabolic_enz"/>
</dbReference>
<evidence type="ECO:0000259" key="1">
    <source>
        <dbReference type="Pfam" id="PF01370"/>
    </source>
</evidence>
<organism evidence="2">
    <name type="scientific">Ignisphaera aggregans</name>
    <dbReference type="NCBI Taxonomy" id="334771"/>
    <lineage>
        <taxon>Archaea</taxon>
        <taxon>Thermoproteota</taxon>
        <taxon>Thermoprotei</taxon>
        <taxon>Desulfurococcales</taxon>
        <taxon>Desulfurococcaceae</taxon>
        <taxon>Ignisphaera</taxon>
    </lineage>
</organism>
<dbReference type="InterPro" id="IPR036291">
    <property type="entry name" value="NAD(P)-bd_dom_sf"/>
</dbReference>
<dbReference type="PANTHER" id="PTHR43245">
    <property type="entry name" value="BIFUNCTIONAL POLYMYXIN RESISTANCE PROTEIN ARNA"/>
    <property type="match status" value="1"/>
</dbReference>
<sequence length="334" mass="37478">MRVLVTGGAGYIGSVLVRELIRRGYSVTVLDLMLFGDPGIRDVVGEKGVSVVRADVRSYDTSILRGHDAVVDLAAISQPDPQGLIDEKLFYEINYYAPVRTANLSAKHDVERYVFTSTCSVYGFQERVVDESSPPNPLELYAKTKYMAEKGILSVKGATRTILRLATVYGLSPKMRFDLVVNAMTLTLFKEGKIRVGRPGEQKRPVVHVADVVEAIIKVLEAPKDVVDGEIFNVGSNDQNYRIIDLAYEIFKALGRERAIEFYGEPDTRSYIVDFTKISRVLGFRCRYRVADGTREVYKALEEGVVRDEPWTKVVSWWKKLQDEGVVKPLGITI</sequence>
<evidence type="ECO:0000313" key="2">
    <source>
        <dbReference type="EMBL" id="HEM66249.1"/>
    </source>
</evidence>
<feature type="domain" description="NAD-dependent epimerase/dehydratase" evidence="1">
    <location>
        <begin position="3"/>
        <end position="235"/>
    </location>
</feature>
<dbReference type="CDD" id="cd08946">
    <property type="entry name" value="SDR_e"/>
    <property type="match status" value="1"/>
</dbReference>
<accession>A0A7J2U131</accession>
<dbReference type="Pfam" id="PF01370">
    <property type="entry name" value="Epimerase"/>
    <property type="match status" value="1"/>
</dbReference>
<name>A0A7J2U131_9CREN</name>
<gene>
    <name evidence="2" type="ORF">ENO26_01550</name>
</gene>